<keyword evidence="1" id="KW-1133">Transmembrane helix</keyword>
<accession>L8MSH4</accession>
<evidence type="ECO:0000256" key="1">
    <source>
        <dbReference type="SAM" id="Phobius"/>
    </source>
</evidence>
<dbReference type="AlphaFoldDB" id="L8MSH4"/>
<dbReference type="Proteomes" id="UP000011201">
    <property type="component" value="Unassembled WGS sequence"/>
</dbReference>
<feature type="transmembrane region" description="Helical" evidence="1">
    <location>
        <begin position="37"/>
        <end position="57"/>
    </location>
</feature>
<gene>
    <name evidence="2" type="ORF">Pse7429DRAFT_4021</name>
</gene>
<evidence type="ECO:0000313" key="2">
    <source>
        <dbReference type="EMBL" id="ELS30842.1"/>
    </source>
</evidence>
<organism evidence="2 3">
    <name type="scientific">Pseudanabaena biceps PCC 7429</name>
    <dbReference type="NCBI Taxonomy" id="927668"/>
    <lineage>
        <taxon>Bacteria</taxon>
        <taxon>Bacillati</taxon>
        <taxon>Cyanobacteriota</taxon>
        <taxon>Cyanophyceae</taxon>
        <taxon>Pseudanabaenales</taxon>
        <taxon>Pseudanabaenaceae</taxon>
        <taxon>Pseudanabaena</taxon>
    </lineage>
</organism>
<protein>
    <submittedName>
        <fullName evidence="2">Uncharacterized protein</fullName>
    </submittedName>
</protein>
<proteinExistence type="predicted"/>
<feature type="transmembrane region" description="Helical" evidence="1">
    <location>
        <begin position="63"/>
        <end position="89"/>
    </location>
</feature>
<dbReference type="EMBL" id="ALWB01000243">
    <property type="protein sequence ID" value="ELS30842.1"/>
    <property type="molecule type" value="Genomic_DNA"/>
</dbReference>
<keyword evidence="1" id="KW-0812">Transmembrane</keyword>
<keyword evidence="1" id="KW-0472">Membrane</keyword>
<keyword evidence="3" id="KW-1185">Reference proteome</keyword>
<reference evidence="2 3" key="1">
    <citation type="journal article" date="2013" name="Proc. Natl. Acad. Sci. U.S.A.">
        <title>Improving the coverage of the cyanobacterial phylum using diversity-driven genome sequencing.</title>
        <authorList>
            <person name="Shih P.M."/>
            <person name="Wu D."/>
            <person name="Latifi A."/>
            <person name="Axen S.D."/>
            <person name="Fewer D.P."/>
            <person name="Talla E."/>
            <person name="Calteau A."/>
            <person name="Cai F."/>
            <person name="Tandeau de Marsac N."/>
            <person name="Rippka R."/>
            <person name="Herdman M."/>
            <person name="Sivonen K."/>
            <person name="Coursin T."/>
            <person name="Laurent T."/>
            <person name="Goodwin L."/>
            <person name="Nolan M."/>
            <person name="Davenport K.W."/>
            <person name="Han C.S."/>
            <person name="Rubin E.M."/>
            <person name="Eisen J.A."/>
            <person name="Woyke T."/>
            <person name="Gugger M."/>
            <person name="Kerfeld C.A."/>
        </authorList>
    </citation>
    <scope>NUCLEOTIDE SEQUENCE [LARGE SCALE GENOMIC DNA]</scope>
    <source>
        <strain evidence="2 3">PCC 7429</strain>
    </source>
</reference>
<name>L8MSH4_9CYAN</name>
<comment type="caution">
    <text evidence="2">The sequence shown here is derived from an EMBL/GenBank/DDBJ whole genome shotgun (WGS) entry which is preliminary data.</text>
</comment>
<sequence>MSDLSPCFFFPSSSSFDSSIFSDRFIRSLDGGLDESLLLLLFTAFSSLFLRIFVAPIPVAARLLLPVLLLAYFLGLLVHIAVALSSLYFSRFGSFVNFLPDSLRNFDTQLDVSVESQLLHHSFLLIYLMQ</sequence>
<evidence type="ECO:0000313" key="3">
    <source>
        <dbReference type="Proteomes" id="UP000011201"/>
    </source>
</evidence>